<dbReference type="GO" id="GO:0016491">
    <property type="term" value="F:oxidoreductase activity"/>
    <property type="evidence" value="ECO:0007669"/>
    <property type="project" value="UniProtKB-KW"/>
</dbReference>
<sequence length="235" mass="24275">MNALAGKTAVVTGASRGSGRAAALALARAGAQVIVHDGRGAGEAETVVREIRGIGSRSGAIVADLTTREGPYRLARQVRAIVGDRLDILVANAGMSTSDVIGDMSADDFDHQIALNVRAPFFLVQQLLPIMCMRSNITLLLLPDRQAAGGRHAVDAAIGGAIQTLVGHFAFALGGRGIRVNGVAESLVEGDKPALAEQTREGGANDVGSVVTFLASDAARWVTGEVVRVNDRTTG</sequence>
<protein>
    <submittedName>
        <fullName evidence="3">SDR family oxidoreductase</fullName>
    </submittedName>
</protein>
<evidence type="ECO:0000313" key="3">
    <source>
        <dbReference type="EMBL" id="GJH28417.1"/>
    </source>
</evidence>
<organism evidence="3 4">
    <name type="scientific">Caballeronia novacaledonica</name>
    <dbReference type="NCBI Taxonomy" id="1544861"/>
    <lineage>
        <taxon>Bacteria</taxon>
        <taxon>Pseudomonadati</taxon>
        <taxon>Pseudomonadota</taxon>
        <taxon>Betaproteobacteria</taxon>
        <taxon>Burkholderiales</taxon>
        <taxon>Burkholderiaceae</taxon>
        <taxon>Caballeronia</taxon>
    </lineage>
</organism>
<dbReference type="PANTHER" id="PTHR43639:SF1">
    <property type="entry name" value="SHORT-CHAIN DEHYDROGENASE_REDUCTASE FAMILY PROTEIN"/>
    <property type="match status" value="1"/>
</dbReference>
<dbReference type="InterPro" id="IPR036291">
    <property type="entry name" value="NAD(P)-bd_dom_sf"/>
</dbReference>
<name>A0AA37IFU3_9BURK</name>
<dbReference type="PRINTS" id="PR00081">
    <property type="entry name" value="GDHRDH"/>
</dbReference>
<dbReference type="PANTHER" id="PTHR43639">
    <property type="entry name" value="OXIDOREDUCTASE, SHORT-CHAIN DEHYDROGENASE/REDUCTASE FAMILY (AFU_ORTHOLOGUE AFUA_5G02870)"/>
    <property type="match status" value="1"/>
</dbReference>
<comment type="similarity">
    <text evidence="1">Belongs to the short-chain dehydrogenases/reductases (SDR) family.</text>
</comment>
<evidence type="ECO:0000256" key="1">
    <source>
        <dbReference type="ARBA" id="ARBA00006484"/>
    </source>
</evidence>
<keyword evidence="2" id="KW-0560">Oxidoreductase</keyword>
<evidence type="ECO:0000256" key="2">
    <source>
        <dbReference type="ARBA" id="ARBA00023002"/>
    </source>
</evidence>
<proteinExistence type="inferred from homology"/>
<dbReference type="Pfam" id="PF13561">
    <property type="entry name" value="adh_short_C2"/>
    <property type="match status" value="1"/>
</dbReference>
<comment type="caution">
    <text evidence="3">The sequence shown here is derived from an EMBL/GenBank/DDBJ whole genome shotgun (WGS) entry which is preliminary data.</text>
</comment>
<dbReference type="EMBL" id="BPUS01000015">
    <property type="protein sequence ID" value="GJH28417.1"/>
    <property type="molecule type" value="Genomic_DNA"/>
</dbReference>
<gene>
    <name evidence="3" type="ORF">CBA19CS42_27895</name>
</gene>
<dbReference type="RefSeq" id="WP_238215310.1">
    <property type="nucleotide sequence ID" value="NZ_BPUS01000015.1"/>
</dbReference>
<dbReference type="Gene3D" id="3.40.50.720">
    <property type="entry name" value="NAD(P)-binding Rossmann-like Domain"/>
    <property type="match status" value="1"/>
</dbReference>
<dbReference type="SUPFAM" id="SSF51735">
    <property type="entry name" value="NAD(P)-binding Rossmann-fold domains"/>
    <property type="match status" value="1"/>
</dbReference>
<reference evidence="3" key="1">
    <citation type="submission" date="2022-09" db="EMBL/GenBank/DDBJ databases">
        <title>Isolation and characterization of 3-chlorobenzoate degrading bacteria from soils in Shizuoka.</title>
        <authorList>
            <person name="Ifat A."/>
            <person name="Ogawa N."/>
            <person name="Kimbara K."/>
            <person name="Moriuchi R."/>
            <person name="Dohra H."/>
            <person name="Shintani M."/>
        </authorList>
    </citation>
    <scope>NUCLEOTIDE SEQUENCE</scope>
    <source>
        <strain evidence="3">19CS4-2</strain>
    </source>
</reference>
<dbReference type="AlphaFoldDB" id="A0AA37IFU3"/>
<evidence type="ECO:0000313" key="4">
    <source>
        <dbReference type="Proteomes" id="UP001055111"/>
    </source>
</evidence>
<dbReference type="InterPro" id="IPR002347">
    <property type="entry name" value="SDR_fam"/>
</dbReference>
<dbReference type="Proteomes" id="UP001055111">
    <property type="component" value="Unassembled WGS sequence"/>
</dbReference>
<accession>A0AA37IFU3</accession>